<evidence type="ECO:0000313" key="2">
    <source>
        <dbReference type="Proteomes" id="UP000313948"/>
    </source>
</evidence>
<dbReference type="InterPro" id="IPR051082">
    <property type="entry name" value="Pentapeptide-BTB/POZ_domain"/>
</dbReference>
<accession>A0ABX5VP15</accession>
<dbReference type="SUPFAM" id="SSF141571">
    <property type="entry name" value="Pentapeptide repeat-like"/>
    <property type="match status" value="1"/>
</dbReference>
<keyword evidence="2" id="KW-1185">Reference proteome</keyword>
<evidence type="ECO:0000313" key="1">
    <source>
        <dbReference type="EMBL" id="QDB79995.1"/>
    </source>
</evidence>
<organism evidence="1 2">
    <name type="scientific">Georgenia wutianyii</name>
    <dbReference type="NCBI Taxonomy" id="2585135"/>
    <lineage>
        <taxon>Bacteria</taxon>
        <taxon>Bacillati</taxon>
        <taxon>Actinomycetota</taxon>
        <taxon>Actinomycetes</taxon>
        <taxon>Micrococcales</taxon>
        <taxon>Bogoriellaceae</taxon>
        <taxon>Georgenia</taxon>
    </lineage>
</organism>
<dbReference type="Pfam" id="PF00805">
    <property type="entry name" value="Pentapeptide"/>
    <property type="match status" value="2"/>
</dbReference>
<dbReference type="InterPro" id="IPR001646">
    <property type="entry name" value="5peptide_repeat"/>
</dbReference>
<dbReference type="Gene3D" id="2.160.20.80">
    <property type="entry name" value="E3 ubiquitin-protein ligase SopA"/>
    <property type="match status" value="1"/>
</dbReference>
<reference evidence="1 2" key="1">
    <citation type="submission" date="2019-05" db="EMBL/GenBank/DDBJ databases">
        <title>Georgenia *** sp. nov., and Georgenia *** sp. nov., isolated from the intestinal contents of plateau pika (Ochotona curzoniae) in the Qinghai-Tibet plateau of China.</title>
        <authorList>
            <person name="Tian Z."/>
        </authorList>
    </citation>
    <scope>NUCLEOTIDE SEQUENCE [LARGE SCALE GENOMIC DNA]</scope>
    <source>
        <strain evidence="1 2">Z294</strain>
    </source>
</reference>
<gene>
    <name evidence="1" type="ORF">FE251_11850</name>
</gene>
<dbReference type="RefSeq" id="WP_139948891.1">
    <property type="nucleotide sequence ID" value="NZ_CP040899.1"/>
</dbReference>
<sequence length="215" mass="23024">MSRRRAWTVPEPDVPPHLEPADVADLDDATVSAVDLTGAVVPGLREAQVDGSDLSRIRAGSARWERVTLADCRLDGADLANLVWRDGSLLRCSLREVRMTGALLARVRLRSVLLEGAQATLTTWQGVRMRSVVLRGCDLREATFHDTVLEDVLLEDCVLSGAQLSGLQCRDVQLRGCRLDGVAGVGALRGARLAEEDAAALLPALARELGIAIGG</sequence>
<proteinExistence type="predicted"/>
<dbReference type="Proteomes" id="UP000313948">
    <property type="component" value="Chromosome"/>
</dbReference>
<name>A0ABX5VP15_9MICO</name>
<dbReference type="PANTHER" id="PTHR14136:SF17">
    <property type="entry name" value="BTB_POZ DOMAIN-CONTAINING PROTEIN KCTD9"/>
    <property type="match status" value="1"/>
</dbReference>
<protein>
    <submittedName>
        <fullName evidence="1">Pentapeptide repeat-containing protein</fullName>
    </submittedName>
</protein>
<dbReference type="EMBL" id="CP040899">
    <property type="protein sequence ID" value="QDB79995.1"/>
    <property type="molecule type" value="Genomic_DNA"/>
</dbReference>
<dbReference type="PANTHER" id="PTHR14136">
    <property type="entry name" value="BTB_POZ DOMAIN-CONTAINING PROTEIN KCTD9"/>
    <property type="match status" value="1"/>
</dbReference>